<dbReference type="Gramene" id="KQL04636">
    <property type="protein sequence ID" value="KQL04636"/>
    <property type="gene ID" value="SETIT_005625mg"/>
</dbReference>
<evidence type="ECO:0000313" key="2">
    <source>
        <dbReference type="Proteomes" id="UP000004995"/>
    </source>
</evidence>
<organism evidence="1 2">
    <name type="scientific">Setaria italica</name>
    <name type="common">Foxtail millet</name>
    <name type="synonym">Panicum italicum</name>
    <dbReference type="NCBI Taxonomy" id="4555"/>
    <lineage>
        <taxon>Eukaryota</taxon>
        <taxon>Viridiplantae</taxon>
        <taxon>Streptophyta</taxon>
        <taxon>Embryophyta</taxon>
        <taxon>Tracheophyta</taxon>
        <taxon>Spermatophyta</taxon>
        <taxon>Magnoliopsida</taxon>
        <taxon>Liliopsida</taxon>
        <taxon>Poales</taxon>
        <taxon>Poaceae</taxon>
        <taxon>PACMAD clade</taxon>
        <taxon>Panicoideae</taxon>
        <taxon>Panicodae</taxon>
        <taxon>Paniceae</taxon>
        <taxon>Cenchrinae</taxon>
        <taxon>Setaria</taxon>
    </lineage>
</organism>
<protein>
    <submittedName>
        <fullName evidence="1">Uncharacterized protein</fullName>
    </submittedName>
</protein>
<name>K3XUL8_SETIT</name>
<dbReference type="Proteomes" id="UP000004995">
    <property type="component" value="Unassembled WGS sequence"/>
</dbReference>
<dbReference type="InParanoid" id="K3XUL8"/>
<dbReference type="EMBL" id="AGNK02002891">
    <property type="status" value="NOT_ANNOTATED_CDS"/>
    <property type="molecule type" value="Genomic_DNA"/>
</dbReference>
<evidence type="ECO:0000313" key="1">
    <source>
        <dbReference type="EnsemblPlants" id="KQL04636"/>
    </source>
</evidence>
<keyword evidence="2" id="KW-1185">Reference proteome</keyword>
<sequence>MYIGGTTMRTHKVESVKHVILPCILRPGHNRFNSAQIWRNFRRNP</sequence>
<dbReference type="EnsemblPlants" id="KQL04636">
    <property type="protein sequence ID" value="KQL04636"/>
    <property type="gene ID" value="SETIT_005625mg"/>
</dbReference>
<dbReference type="HOGENOM" id="CLU_3208555_0_0_1"/>
<accession>K3XUL8</accession>
<reference evidence="2" key="1">
    <citation type="journal article" date="2012" name="Nat. Biotechnol.">
        <title>Reference genome sequence of the model plant Setaria.</title>
        <authorList>
            <person name="Bennetzen J.L."/>
            <person name="Schmutz J."/>
            <person name="Wang H."/>
            <person name="Percifield R."/>
            <person name="Hawkins J."/>
            <person name="Pontaroli A.C."/>
            <person name="Estep M."/>
            <person name="Feng L."/>
            <person name="Vaughn J.N."/>
            <person name="Grimwood J."/>
            <person name="Jenkins J."/>
            <person name="Barry K."/>
            <person name="Lindquist E."/>
            <person name="Hellsten U."/>
            <person name="Deshpande S."/>
            <person name="Wang X."/>
            <person name="Wu X."/>
            <person name="Mitros T."/>
            <person name="Triplett J."/>
            <person name="Yang X."/>
            <person name="Ye C.Y."/>
            <person name="Mauro-Herrera M."/>
            <person name="Wang L."/>
            <person name="Li P."/>
            <person name="Sharma M."/>
            <person name="Sharma R."/>
            <person name="Ronald P.C."/>
            <person name="Panaud O."/>
            <person name="Kellogg E.A."/>
            <person name="Brutnell T.P."/>
            <person name="Doust A.N."/>
            <person name="Tuskan G.A."/>
            <person name="Rokhsar D."/>
            <person name="Devos K.M."/>
        </authorList>
    </citation>
    <scope>NUCLEOTIDE SEQUENCE [LARGE SCALE GENOMIC DNA]</scope>
    <source>
        <strain evidence="2">cv. Yugu1</strain>
    </source>
</reference>
<dbReference type="AlphaFoldDB" id="K3XUL8"/>
<proteinExistence type="predicted"/>
<reference evidence="1" key="2">
    <citation type="submission" date="2018-08" db="UniProtKB">
        <authorList>
            <consortium name="EnsemblPlants"/>
        </authorList>
    </citation>
    <scope>IDENTIFICATION</scope>
    <source>
        <strain evidence="1">Yugu1</strain>
    </source>
</reference>